<dbReference type="PANTHER" id="PTHR31956:SF36">
    <property type="entry name" value="NON-HEMOLYTIC PHOSPHOLIPASE C"/>
    <property type="match status" value="1"/>
</dbReference>
<sequence>MTIDRRRFLLSASLAASLGSLPASIARALDIPAKSTTGTIMDVEHVVILTQENRSFDHYFGTLNGVRGFSDRFPIPSVNGTVWSQPDEHDKTHLIAPFRLNTVQDFKYMRTDGTPHSFPDAQAAWDLGRLSNWPQAKHNHSLGYFTRDDIPFQFAMAEAFTICDAYHCAIHTGTNSNRLFIWTGTNDPSGAHHGPAIDNGYDNLKSDPQGHGGYTWVTYPERLTSAGISWQIYQDMDDNFTDNPLAGFKLYRMADKSKSPALAELAARSLRTRALDKLKDDVLTDKLPQVSWIVATAEGSEHPGPSSPAQGADYTARVLDALTANPAVWAKTVLLINFDENDGYFDHVPPPSVPAKLDGVTYGESQVDTAGEYHNDKNWKDRPYGLGPRVPLYVISPWSKGGFVNSQVFDHTSVIRFLEARFDVQEPNISAWRRAVCGDLTTCFDFANPNSEAFFQKLPETAATAERARKLSGQPKPQPPEQISPPVQEKGQRRARSIPYDLMANITHVDDGVKLDLINRSHETAVVFHVYNHLDLTAPPRRYTLVNGQLMPVIPVQTDGAYDLSVYAPNGFYRRFSGNTSQKLTTFWLENSLTLTSAAGQPMALTLRDEAYGQPSVSLTLDAGSTDNRPFYLAASQGWYDVSVGGDGFHHRFAGYIEPDGARMTDPALGGPAVMKLV</sequence>
<comment type="caution">
    <text evidence="7">The sequence shown here is derived from an EMBL/GenBank/DDBJ whole genome shotgun (WGS) entry which is preliminary data.</text>
</comment>
<reference evidence="7 8" key="1">
    <citation type="journal article" date="2014" name="Nature">
        <title>Sequential evolution of bacterial morphology by co-option of a developmental regulator.</title>
        <authorList>
            <person name="Jiang C."/>
            <person name="Brown P.J."/>
            <person name="Ducret A."/>
            <person name="Brun Y.V."/>
        </authorList>
    </citation>
    <scope>NUCLEOTIDE SEQUENCE [LARGE SCALE GENOMIC DNA]</scope>
    <source>
        <strain evidence="7 8">DSM 16100</strain>
    </source>
</reference>
<feature type="domain" description="Bacterial phospholipase C C-terminal" evidence="6">
    <location>
        <begin position="593"/>
        <end position="655"/>
    </location>
</feature>
<dbReference type="Pfam" id="PF05506">
    <property type="entry name" value="PLipase_C_C"/>
    <property type="match status" value="2"/>
</dbReference>
<dbReference type="NCBIfam" id="TIGR03396">
    <property type="entry name" value="PC_PLC"/>
    <property type="match status" value="1"/>
</dbReference>
<feature type="chain" id="PRO_5004724857" description="phospholipase C" evidence="5">
    <location>
        <begin position="29"/>
        <end position="678"/>
    </location>
</feature>
<dbReference type="STRING" id="1121022.GCA_000376105_04324"/>
<evidence type="ECO:0000256" key="5">
    <source>
        <dbReference type="SAM" id="SignalP"/>
    </source>
</evidence>
<keyword evidence="3" id="KW-0378">Hydrolase</keyword>
<dbReference type="InterPro" id="IPR006311">
    <property type="entry name" value="TAT_signal"/>
</dbReference>
<dbReference type="eggNOG" id="COG3511">
    <property type="taxonomic scope" value="Bacteria"/>
</dbReference>
<feature type="region of interest" description="Disordered" evidence="4">
    <location>
        <begin position="465"/>
        <end position="494"/>
    </location>
</feature>
<proteinExistence type="inferred from homology"/>
<feature type="signal peptide" evidence="5">
    <location>
        <begin position="1"/>
        <end position="28"/>
    </location>
</feature>
<evidence type="ECO:0000313" key="7">
    <source>
        <dbReference type="EMBL" id="ESQ86616.1"/>
    </source>
</evidence>
<evidence type="ECO:0000256" key="4">
    <source>
        <dbReference type="SAM" id="MobiDB-lite"/>
    </source>
</evidence>
<dbReference type="PATRIC" id="fig|1121022.4.peg.3697"/>
<evidence type="ECO:0000313" key="8">
    <source>
        <dbReference type="Proteomes" id="UP000017837"/>
    </source>
</evidence>
<protein>
    <recommendedName>
        <fullName evidence="2">phospholipase C</fullName>
        <ecNumber evidence="2">3.1.4.3</ecNumber>
    </recommendedName>
</protein>
<dbReference type="Proteomes" id="UP000017837">
    <property type="component" value="Unassembled WGS sequence"/>
</dbReference>
<dbReference type="PANTHER" id="PTHR31956">
    <property type="entry name" value="NON-SPECIFIC PHOSPHOLIPASE C4-RELATED"/>
    <property type="match status" value="1"/>
</dbReference>
<organism evidence="7 8">
    <name type="scientific">Asticcacaulis benevestitus DSM 16100 = ATCC BAA-896</name>
    <dbReference type="NCBI Taxonomy" id="1121022"/>
    <lineage>
        <taxon>Bacteria</taxon>
        <taxon>Pseudomonadati</taxon>
        <taxon>Pseudomonadota</taxon>
        <taxon>Alphaproteobacteria</taxon>
        <taxon>Caulobacterales</taxon>
        <taxon>Caulobacteraceae</taxon>
        <taxon>Asticcacaulis</taxon>
    </lineage>
</organism>
<evidence type="ECO:0000259" key="6">
    <source>
        <dbReference type="Pfam" id="PF05506"/>
    </source>
</evidence>
<comment type="similarity">
    <text evidence="1">Belongs to the bacterial phospholipase C family.</text>
</comment>
<keyword evidence="8" id="KW-1185">Reference proteome</keyword>
<dbReference type="GO" id="GO:0016042">
    <property type="term" value="P:lipid catabolic process"/>
    <property type="evidence" value="ECO:0007669"/>
    <property type="project" value="InterPro"/>
</dbReference>
<dbReference type="EMBL" id="AWGB01000052">
    <property type="protein sequence ID" value="ESQ86616.1"/>
    <property type="molecule type" value="Genomic_DNA"/>
</dbReference>
<dbReference type="GO" id="GO:0034480">
    <property type="term" value="F:phosphatidylcholine phospholipase C activity"/>
    <property type="evidence" value="ECO:0007669"/>
    <property type="project" value="UniProtKB-EC"/>
</dbReference>
<dbReference type="Pfam" id="PF04185">
    <property type="entry name" value="Phosphoesterase"/>
    <property type="match status" value="1"/>
</dbReference>
<dbReference type="OrthoDB" id="9770871at2"/>
<dbReference type="InterPro" id="IPR017850">
    <property type="entry name" value="Alkaline_phosphatase_core_sf"/>
</dbReference>
<feature type="domain" description="Bacterial phospholipase C C-terminal" evidence="6">
    <location>
        <begin position="495"/>
        <end position="579"/>
    </location>
</feature>
<evidence type="ECO:0000256" key="2">
    <source>
        <dbReference type="ARBA" id="ARBA00012018"/>
    </source>
</evidence>
<dbReference type="Gene3D" id="3.40.720.10">
    <property type="entry name" value="Alkaline Phosphatase, subunit A"/>
    <property type="match status" value="2"/>
</dbReference>
<accession>V4PEU5</accession>
<dbReference type="AlphaFoldDB" id="V4PEU5"/>
<dbReference type="CDD" id="cd16014">
    <property type="entry name" value="PLC"/>
    <property type="match status" value="1"/>
</dbReference>
<dbReference type="EC" id="3.1.4.3" evidence="2"/>
<evidence type="ECO:0000256" key="3">
    <source>
        <dbReference type="ARBA" id="ARBA00022801"/>
    </source>
</evidence>
<gene>
    <name evidence="7" type="ORF">ABENE_18085</name>
</gene>
<dbReference type="InterPro" id="IPR017767">
    <property type="entry name" value="PC-PLC"/>
</dbReference>
<dbReference type="InterPro" id="IPR008475">
    <property type="entry name" value="PLipase_C_C"/>
</dbReference>
<keyword evidence="5" id="KW-0732">Signal</keyword>
<evidence type="ECO:0000256" key="1">
    <source>
        <dbReference type="ARBA" id="ARBA00009717"/>
    </source>
</evidence>
<dbReference type="InterPro" id="IPR007312">
    <property type="entry name" value="Phosphoesterase"/>
</dbReference>
<name>V4PEU5_9CAUL</name>
<dbReference type="PROSITE" id="PS51318">
    <property type="entry name" value="TAT"/>
    <property type="match status" value="1"/>
</dbReference>